<dbReference type="InterPro" id="IPR013656">
    <property type="entry name" value="PAS_4"/>
</dbReference>
<dbReference type="PANTHER" id="PTHR43547">
    <property type="entry name" value="TWO-COMPONENT HISTIDINE KINASE"/>
    <property type="match status" value="1"/>
</dbReference>
<dbReference type="Gene3D" id="3.40.50.2300">
    <property type="match status" value="1"/>
</dbReference>
<accession>A0ABY6IZ59</accession>
<dbReference type="Gene3D" id="3.30.450.40">
    <property type="match status" value="1"/>
</dbReference>
<evidence type="ECO:0000259" key="6">
    <source>
        <dbReference type="PROSITE" id="PS50110"/>
    </source>
</evidence>
<dbReference type="Gene3D" id="3.30.565.10">
    <property type="entry name" value="Histidine kinase-like ATPase, C-terminal domain"/>
    <property type="match status" value="2"/>
</dbReference>
<evidence type="ECO:0000259" key="5">
    <source>
        <dbReference type="PROSITE" id="PS50109"/>
    </source>
</evidence>
<dbReference type="Gene3D" id="6.10.250.690">
    <property type="match status" value="1"/>
</dbReference>
<evidence type="ECO:0000256" key="1">
    <source>
        <dbReference type="ARBA" id="ARBA00000085"/>
    </source>
</evidence>
<dbReference type="Pfam" id="PF08448">
    <property type="entry name" value="PAS_4"/>
    <property type="match status" value="1"/>
</dbReference>
<dbReference type="InterPro" id="IPR003661">
    <property type="entry name" value="HisK_dim/P_dom"/>
</dbReference>
<dbReference type="PROSITE" id="PS50110">
    <property type="entry name" value="RESPONSE_REGULATORY"/>
    <property type="match status" value="1"/>
</dbReference>
<feature type="domain" description="Histidine kinase" evidence="5">
    <location>
        <begin position="357"/>
        <end position="575"/>
    </location>
</feature>
<dbReference type="SMART" id="SM00387">
    <property type="entry name" value="HATPase_c"/>
    <property type="match status" value="2"/>
</dbReference>
<keyword evidence="8" id="KW-1185">Reference proteome</keyword>
<evidence type="ECO:0000313" key="8">
    <source>
        <dbReference type="Proteomes" id="UP001162741"/>
    </source>
</evidence>
<dbReference type="NCBIfam" id="TIGR00229">
    <property type="entry name" value="sensory_box"/>
    <property type="match status" value="1"/>
</dbReference>
<evidence type="ECO:0000256" key="4">
    <source>
        <dbReference type="PROSITE-ProRule" id="PRU00169"/>
    </source>
</evidence>
<dbReference type="InterPro" id="IPR001789">
    <property type="entry name" value="Sig_transdc_resp-reg_receiver"/>
</dbReference>
<dbReference type="CDD" id="cd16922">
    <property type="entry name" value="HATPase_EvgS-ArcB-TorS-like"/>
    <property type="match status" value="1"/>
</dbReference>
<feature type="domain" description="Response regulatory" evidence="6">
    <location>
        <begin position="628"/>
        <end position="743"/>
    </location>
</feature>
<dbReference type="PROSITE" id="PS50109">
    <property type="entry name" value="HIS_KIN"/>
    <property type="match status" value="2"/>
</dbReference>
<name>A0ABY6IZ59_9BACT</name>
<dbReference type="InterPro" id="IPR036890">
    <property type="entry name" value="HATPase_C_sf"/>
</dbReference>
<dbReference type="InterPro" id="IPR000014">
    <property type="entry name" value="PAS"/>
</dbReference>
<feature type="modified residue" description="4-aspartylphosphate" evidence="4">
    <location>
        <position position="676"/>
    </location>
</feature>
<dbReference type="Gene3D" id="3.30.450.20">
    <property type="entry name" value="PAS domain"/>
    <property type="match status" value="2"/>
</dbReference>
<dbReference type="InterPro" id="IPR035965">
    <property type="entry name" value="PAS-like_dom_sf"/>
</dbReference>
<dbReference type="InterPro" id="IPR004358">
    <property type="entry name" value="Sig_transdc_His_kin-like_C"/>
</dbReference>
<dbReference type="Pfam" id="PF00072">
    <property type="entry name" value="Response_reg"/>
    <property type="match status" value="1"/>
</dbReference>
<dbReference type="SMART" id="SM00448">
    <property type="entry name" value="REC"/>
    <property type="match status" value="1"/>
</dbReference>
<dbReference type="SUPFAM" id="SSF55874">
    <property type="entry name" value="ATPase domain of HSP90 chaperone/DNA topoisomerase II/histidine kinase"/>
    <property type="match status" value="2"/>
</dbReference>
<sequence>MTINEQTVPGFLTGGGELGELIRTKDWSSTPLGPVDTWPQSLRTCVRIILTSSQPMFVWWGPDLINLYNDPYKAIVGGKHPEALGQPAKQVWAEIWNESGPRAETALSKNVGTYDEALLLIMERNGYPEETYYTFSYSPVPGDDGVPTGIICANSDDTARITGERQMRTLKDIGNNTLESKSVAETYEKTLNALSQNPQDFPFAAIYHFENDCTEARLAGKTSTDLTASMMPTFLKLNEQVPDNWGLSDICRENKAIVKENLGELFGPLPTGSFWQRSPNKVLIMPIQQAGQKLPIAALIVGLSPFQQASEKYIGFFRLVADQIASSIVNVTAYEEERKRAEALLEIDRAKTTFFSNISHEFRTPLTLMLGPLEELLNDPNQVLPEQHRANLASTHRNALRLLRLVNTLLDFSRIESDRLQASFSLVDLCQFTKDLAGSFRSAIEHAGLTYEVICETLPLPVYVDKQMWEKIVLNLLSNAFKYTLNGNITLRLTSENNHAVLTVQDTGIGIPEEELPNMFERFHRVENATGRTHEGTGIGLSLVKELVNLHYGKIKVESEKGKGSKFTVTIPMGNAHIPTGRITDTSAEAYESMLPDMYLKEVQSLTGAELSGAQPEHEAANSRKTTHILVVDDNIDMRDYIARLLQKGYRVSTAGHGQQALEEIAKDAPDLVVSDIMMPVMDGIELLHHIKNNPATAAIPVILLSARAGEEAKIEGYDIGADDYVVKPFSARELQARIKAQIKISTTRRETEQHLRNLFSHTPFPVAIFRGKDMIIELANERMLGFWNRRQEQVLHKSLVDVFPEISEQSPYLRLKEVYETRERVVESERLITYRKDEHLHNAYYNAVYEPVQDEQGNITHIIVMTQDITDLVMARQLALSSAEDLEHKITERTEELRQSNVLLTKSNHELEQFAYIASHDLQEPLRKIQVFSELLKEHLTEKDVADKYFEKISDSARRMASLIRDVLHYSRLSKTPDQLNSIDLNKVLQHVITDFDLLIEQKKAVVKISELPVIKGVRLQLQQLFANLIGNALKFADKATPEINISARPLSPEEVAQHEQLEPGQPHVKITVADNGIGFEQQYAEQIFVIFQRLNDKQTYKGTGIGLALCKKIVENHHGIITASGVPGEGATFEMIFPA</sequence>
<keyword evidence="7" id="KW-0547">Nucleotide-binding</keyword>
<feature type="domain" description="Histidine kinase" evidence="5">
    <location>
        <begin position="918"/>
        <end position="1141"/>
    </location>
</feature>
<dbReference type="InterPro" id="IPR005467">
    <property type="entry name" value="His_kinase_dom"/>
</dbReference>
<reference evidence="7" key="1">
    <citation type="submission" date="2022-10" db="EMBL/GenBank/DDBJ databases">
        <title>Chitinophaga sp. nov., isolated from soil.</title>
        <authorList>
            <person name="Jeon C.O."/>
        </authorList>
    </citation>
    <scope>NUCLEOTIDE SEQUENCE</scope>
    <source>
        <strain evidence="7">R8</strain>
    </source>
</reference>
<dbReference type="InterPro" id="IPR036097">
    <property type="entry name" value="HisK_dim/P_sf"/>
</dbReference>
<dbReference type="InterPro" id="IPR003594">
    <property type="entry name" value="HATPase_dom"/>
</dbReference>
<protein>
    <recommendedName>
        <fullName evidence="2">histidine kinase</fullName>
        <ecNumber evidence="2">2.7.13.3</ecNumber>
    </recommendedName>
</protein>
<dbReference type="PANTHER" id="PTHR43547:SF2">
    <property type="entry name" value="HYBRID SIGNAL TRANSDUCTION HISTIDINE KINASE C"/>
    <property type="match status" value="1"/>
</dbReference>
<dbReference type="SUPFAM" id="SSF55785">
    <property type="entry name" value="PYP-like sensor domain (PAS domain)"/>
    <property type="match status" value="1"/>
</dbReference>
<dbReference type="GO" id="GO:0005524">
    <property type="term" value="F:ATP binding"/>
    <property type="evidence" value="ECO:0007669"/>
    <property type="project" value="UniProtKB-KW"/>
</dbReference>
<dbReference type="CDD" id="cd00082">
    <property type="entry name" value="HisKA"/>
    <property type="match status" value="2"/>
</dbReference>
<dbReference type="Gene3D" id="1.10.287.130">
    <property type="match status" value="2"/>
</dbReference>
<dbReference type="PRINTS" id="PR00344">
    <property type="entry name" value="BCTRLSENSOR"/>
</dbReference>
<dbReference type="RefSeq" id="WP_264279809.1">
    <property type="nucleotide sequence ID" value="NZ_CP107006.1"/>
</dbReference>
<evidence type="ECO:0000256" key="3">
    <source>
        <dbReference type="ARBA" id="ARBA00022553"/>
    </source>
</evidence>
<dbReference type="InterPro" id="IPR029016">
    <property type="entry name" value="GAF-like_dom_sf"/>
</dbReference>
<keyword evidence="7" id="KW-0067">ATP-binding</keyword>
<dbReference type="SMART" id="SM00091">
    <property type="entry name" value="PAS"/>
    <property type="match status" value="2"/>
</dbReference>
<dbReference type="Pfam" id="PF00512">
    <property type="entry name" value="HisKA"/>
    <property type="match status" value="2"/>
</dbReference>
<gene>
    <name evidence="7" type="ORF">MKQ68_14820</name>
</gene>
<proteinExistence type="predicted"/>
<dbReference type="EMBL" id="CP107006">
    <property type="protein sequence ID" value="UYQ91364.1"/>
    <property type="molecule type" value="Genomic_DNA"/>
</dbReference>
<dbReference type="Pfam" id="PF02518">
    <property type="entry name" value="HATPase_c"/>
    <property type="match status" value="2"/>
</dbReference>
<keyword evidence="3 4" id="KW-0597">Phosphoprotein</keyword>
<dbReference type="SMART" id="SM00388">
    <property type="entry name" value="HisKA"/>
    <property type="match status" value="2"/>
</dbReference>
<organism evidence="7 8">
    <name type="scientific">Chitinophaga horti</name>
    <dbReference type="NCBI Taxonomy" id="2920382"/>
    <lineage>
        <taxon>Bacteria</taxon>
        <taxon>Pseudomonadati</taxon>
        <taxon>Bacteroidota</taxon>
        <taxon>Chitinophagia</taxon>
        <taxon>Chitinophagales</taxon>
        <taxon>Chitinophagaceae</taxon>
        <taxon>Chitinophaga</taxon>
    </lineage>
</organism>
<dbReference type="SUPFAM" id="SSF55781">
    <property type="entry name" value="GAF domain-like"/>
    <property type="match status" value="1"/>
</dbReference>
<evidence type="ECO:0000256" key="2">
    <source>
        <dbReference type="ARBA" id="ARBA00012438"/>
    </source>
</evidence>
<dbReference type="EC" id="2.7.13.3" evidence="2"/>
<evidence type="ECO:0000313" key="7">
    <source>
        <dbReference type="EMBL" id="UYQ91364.1"/>
    </source>
</evidence>
<dbReference type="Proteomes" id="UP001162741">
    <property type="component" value="Chromosome"/>
</dbReference>
<dbReference type="InterPro" id="IPR011006">
    <property type="entry name" value="CheY-like_superfamily"/>
</dbReference>
<dbReference type="SUPFAM" id="SSF47384">
    <property type="entry name" value="Homodimeric domain of signal transducing histidine kinase"/>
    <property type="match status" value="2"/>
</dbReference>
<comment type="catalytic activity">
    <reaction evidence="1">
        <text>ATP + protein L-histidine = ADP + protein N-phospho-L-histidine.</text>
        <dbReference type="EC" id="2.7.13.3"/>
    </reaction>
</comment>
<dbReference type="SUPFAM" id="SSF52172">
    <property type="entry name" value="CheY-like"/>
    <property type="match status" value="1"/>
</dbReference>